<dbReference type="Proteomes" id="UP000070675">
    <property type="component" value="Unassembled WGS sequence"/>
</dbReference>
<keyword evidence="2" id="KW-1185">Reference proteome</keyword>
<comment type="caution">
    <text evidence="1">The sequence shown here is derived from an EMBL/GenBank/DDBJ whole genome shotgun (WGS) entry which is preliminary data.</text>
</comment>
<sequence>MNLIYEVFSQKAFLVILMKVRKTHTKRVARRTQARTNEFL</sequence>
<name>A0A133XX56_9ACTN</name>
<reference evidence="2" key="1">
    <citation type="submission" date="2016-01" db="EMBL/GenBank/DDBJ databases">
        <authorList>
            <person name="Mitreva M."/>
            <person name="Pepin K.H."/>
            <person name="Mihindukulasuriya K.A."/>
            <person name="Fulton R."/>
            <person name="Fronick C."/>
            <person name="O'Laughlin M."/>
            <person name="Miner T."/>
            <person name="Herter B."/>
            <person name="Rosa B.A."/>
            <person name="Cordes M."/>
            <person name="Tomlinson C."/>
            <person name="Wollam A."/>
            <person name="Palsikar V.B."/>
            <person name="Mardis E.R."/>
            <person name="Wilson R.K."/>
        </authorList>
    </citation>
    <scope>NUCLEOTIDE SEQUENCE [LARGE SCALE GENOMIC DNA]</scope>
    <source>
        <strain evidence="2">DNF00019</strain>
    </source>
</reference>
<protein>
    <submittedName>
        <fullName evidence="1">Uncharacterized protein</fullName>
    </submittedName>
</protein>
<gene>
    <name evidence="1" type="ORF">HMPREF3192_00157</name>
</gene>
<dbReference type="STRING" id="1393034.HMPREF3192_00157"/>
<dbReference type="PATRIC" id="fig|1393034.3.peg.151"/>
<proteinExistence type="predicted"/>
<evidence type="ECO:0000313" key="2">
    <source>
        <dbReference type="Proteomes" id="UP000070675"/>
    </source>
</evidence>
<evidence type="ECO:0000313" key="1">
    <source>
        <dbReference type="EMBL" id="KXB35507.1"/>
    </source>
</evidence>
<dbReference type="AlphaFoldDB" id="A0A133XX56"/>
<accession>A0A133XX56</accession>
<dbReference type="EMBL" id="LSCR01000002">
    <property type="protein sequence ID" value="KXB35507.1"/>
    <property type="molecule type" value="Genomic_DNA"/>
</dbReference>
<organism evidence="1 2">
    <name type="scientific">Atopobium deltae</name>
    <dbReference type="NCBI Taxonomy" id="1393034"/>
    <lineage>
        <taxon>Bacteria</taxon>
        <taxon>Bacillati</taxon>
        <taxon>Actinomycetota</taxon>
        <taxon>Coriobacteriia</taxon>
        <taxon>Coriobacteriales</taxon>
        <taxon>Atopobiaceae</taxon>
        <taxon>Atopobium</taxon>
    </lineage>
</organism>